<dbReference type="PROSITE" id="PS51257">
    <property type="entry name" value="PROKAR_LIPOPROTEIN"/>
    <property type="match status" value="1"/>
</dbReference>
<feature type="active site" description="Nucleophile" evidence="9">
    <location>
        <position position="399"/>
    </location>
</feature>
<comment type="subunit">
    <text evidence="11">This enzyme consists of two polypeptide chains, which are synthesized in precursor form from a single polypeptide.</text>
</comment>
<protein>
    <recommendedName>
        <fullName evidence="11">Glutathione hydrolase proenzyme</fullName>
        <ecNumber evidence="11">2.3.2.2</ecNumber>
        <ecNumber evidence="11">3.4.19.13</ecNumber>
    </recommendedName>
    <component>
        <recommendedName>
            <fullName evidence="11">Glutathione hydrolase large chain</fullName>
        </recommendedName>
    </component>
    <component>
        <recommendedName>
            <fullName evidence="11">Glutathione hydrolase small chain</fullName>
        </recommendedName>
    </component>
</protein>
<accession>A0A432WIX0</accession>
<dbReference type="GO" id="GO:0036374">
    <property type="term" value="F:glutathione hydrolase activity"/>
    <property type="evidence" value="ECO:0007669"/>
    <property type="project" value="UniProtKB-UniRule"/>
</dbReference>
<keyword evidence="13" id="KW-1185">Reference proteome</keyword>
<keyword evidence="6 11" id="KW-0865">Zymogen</keyword>
<evidence type="ECO:0000256" key="4">
    <source>
        <dbReference type="ARBA" id="ARBA00022679"/>
    </source>
</evidence>
<evidence type="ECO:0000256" key="3">
    <source>
        <dbReference type="ARBA" id="ARBA00009381"/>
    </source>
</evidence>
<name>A0A432WIX0_9GAMM</name>
<feature type="binding site" evidence="10">
    <location>
        <position position="439"/>
    </location>
    <ligand>
        <name>L-glutamate</name>
        <dbReference type="ChEBI" id="CHEBI:29985"/>
    </ligand>
</feature>
<comment type="catalytic activity">
    <reaction evidence="1 11">
        <text>an S-substituted glutathione + H2O = an S-substituted L-cysteinylglycine + L-glutamate</text>
        <dbReference type="Rhea" id="RHEA:59468"/>
        <dbReference type="ChEBI" id="CHEBI:15377"/>
        <dbReference type="ChEBI" id="CHEBI:29985"/>
        <dbReference type="ChEBI" id="CHEBI:90779"/>
        <dbReference type="ChEBI" id="CHEBI:143103"/>
        <dbReference type="EC" id="3.4.19.13"/>
    </reaction>
</comment>
<evidence type="ECO:0000256" key="7">
    <source>
        <dbReference type="ARBA" id="ARBA00023315"/>
    </source>
</evidence>
<evidence type="ECO:0000256" key="5">
    <source>
        <dbReference type="ARBA" id="ARBA00022801"/>
    </source>
</evidence>
<proteinExistence type="inferred from homology"/>
<dbReference type="InterPro" id="IPR043137">
    <property type="entry name" value="GGT_ssub_C"/>
</dbReference>
<keyword evidence="5 11" id="KW-0378">Hydrolase</keyword>
<dbReference type="InterPro" id="IPR043138">
    <property type="entry name" value="GGT_lsub"/>
</dbReference>
<dbReference type="UniPathway" id="UPA00204"/>
<feature type="binding site" evidence="10">
    <location>
        <position position="113"/>
    </location>
    <ligand>
        <name>L-glutamate</name>
        <dbReference type="ChEBI" id="CHEBI:29985"/>
    </ligand>
</feature>
<keyword evidence="7 11" id="KW-0012">Acyltransferase</keyword>
<dbReference type="InterPro" id="IPR029055">
    <property type="entry name" value="Ntn_hydrolases_N"/>
</dbReference>
<evidence type="ECO:0000256" key="8">
    <source>
        <dbReference type="ARBA" id="ARBA00047417"/>
    </source>
</evidence>
<dbReference type="GO" id="GO:0006751">
    <property type="term" value="P:glutathione catabolic process"/>
    <property type="evidence" value="ECO:0007669"/>
    <property type="project" value="UniProtKB-UniRule"/>
</dbReference>
<gene>
    <name evidence="12" type="primary">ggt</name>
    <name evidence="12" type="ORF">CWE14_04385</name>
</gene>
<comment type="caution">
    <text evidence="12">The sequence shown here is derived from an EMBL/GenBank/DDBJ whole genome shotgun (WGS) entry which is preliminary data.</text>
</comment>
<dbReference type="PANTHER" id="PTHR43199">
    <property type="entry name" value="GLUTATHIONE HYDROLASE"/>
    <property type="match status" value="1"/>
</dbReference>
<evidence type="ECO:0000256" key="9">
    <source>
        <dbReference type="PIRSR" id="PIRSR600101-1"/>
    </source>
</evidence>
<evidence type="ECO:0000256" key="11">
    <source>
        <dbReference type="RuleBase" id="RU368036"/>
    </source>
</evidence>
<dbReference type="Proteomes" id="UP000287823">
    <property type="component" value="Unassembled WGS sequence"/>
</dbReference>
<dbReference type="EC" id="2.3.2.2" evidence="11"/>
<feature type="binding site" evidence="10">
    <location>
        <begin position="463"/>
        <end position="464"/>
    </location>
    <ligand>
        <name>L-glutamate</name>
        <dbReference type="ChEBI" id="CHEBI:29985"/>
    </ligand>
</feature>
<evidence type="ECO:0000256" key="6">
    <source>
        <dbReference type="ARBA" id="ARBA00023145"/>
    </source>
</evidence>
<evidence type="ECO:0000313" key="12">
    <source>
        <dbReference type="EMBL" id="RUO33708.1"/>
    </source>
</evidence>
<organism evidence="12 13">
    <name type="scientific">Aliidiomarina soli</name>
    <dbReference type="NCBI Taxonomy" id="1928574"/>
    <lineage>
        <taxon>Bacteria</taxon>
        <taxon>Pseudomonadati</taxon>
        <taxon>Pseudomonadota</taxon>
        <taxon>Gammaproteobacteria</taxon>
        <taxon>Alteromonadales</taxon>
        <taxon>Idiomarinaceae</taxon>
        <taxon>Aliidiomarina</taxon>
    </lineage>
</organism>
<dbReference type="GO" id="GO:0103068">
    <property type="term" value="F:leukotriene C4 gamma-glutamyl transferase activity"/>
    <property type="evidence" value="ECO:0007669"/>
    <property type="project" value="UniProtKB-EC"/>
</dbReference>
<comment type="PTM">
    <text evidence="11">Cleaved by autocatalysis into a large and a small subunit.</text>
</comment>
<reference evidence="12 13" key="1">
    <citation type="journal article" date="2011" name="Front. Microbiol.">
        <title>Genomic signatures of strain selection and enhancement in Bacillus atrophaeus var. globigii, a historical biowarfare simulant.</title>
        <authorList>
            <person name="Gibbons H.S."/>
            <person name="Broomall S.M."/>
            <person name="McNew L.A."/>
            <person name="Daligault H."/>
            <person name="Chapman C."/>
            <person name="Bruce D."/>
            <person name="Karavis M."/>
            <person name="Krepps M."/>
            <person name="McGregor P.A."/>
            <person name="Hong C."/>
            <person name="Park K.H."/>
            <person name="Akmal A."/>
            <person name="Feldman A."/>
            <person name="Lin J.S."/>
            <person name="Chang W.E."/>
            <person name="Higgs B.W."/>
            <person name="Demirev P."/>
            <person name="Lindquist J."/>
            <person name="Liem A."/>
            <person name="Fochler E."/>
            <person name="Read T.D."/>
            <person name="Tapia R."/>
            <person name="Johnson S."/>
            <person name="Bishop-Lilly K.A."/>
            <person name="Detter C."/>
            <person name="Han C."/>
            <person name="Sozhamannan S."/>
            <person name="Rosenzweig C.N."/>
            <person name="Skowronski E.W."/>
        </authorList>
    </citation>
    <scope>NUCLEOTIDE SEQUENCE [LARGE SCALE GENOMIC DNA]</scope>
    <source>
        <strain evidence="12 13">Y4G10-17</strain>
    </source>
</reference>
<feature type="binding site" evidence="10">
    <location>
        <position position="486"/>
    </location>
    <ligand>
        <name>L-glutamate</name>
        <dbReference type="ChEBI" id="CHEBI:29985"/>
    </ligand>
</feature>
<comment type="catalytic activity">
    <reaction evidence="2 11">
        <text>glutathione + H2O = L-cysteinylglycine + L-glutamate</text>
        <dbReference type="Rhea" id="RHEA:28807"/>
        <dbReference type="ChEBI" id="CHEBI:15377"/>
        <dbReference type="ChEBI" id="CHEBI:29985"/>
        <dbReference type="ChEBI" id="CHEBI:57925"/>
        <dbReference type="ChEBI" id="CHEBI:61694"/>
        <dbReference type="EC" id="3.4.19.13"/>
    </reaction>
</comment>
<dbReference type="InterPro" id="IPR051792">
    <property type="entry name" value="GGT_bact"/>
</dbReference>
<dbReference type="Gene3D" id="1.10.246.130">
    <property type="match status" value="1"/>
</dbReference>
<dbReference type="AlphaFoldDB" id="A0A432WIX0"/>
<keyword evidence="11" id="KW-0317">Glutathione biosynthesis</keyword>
<evidence type="ECO:0000256" key="1">
    <source>
        <dbReference type="ARBA" id="ARBA00001049"/>
    </source>
</evidence>
<comment type="pathway">
    <text evidence="11">Sulfur metabolism; glutathione metabolism.</text>
</comment>
<dbReference type="GO" id="GO:0006750">
    <property type="term" value="P:glutathione biosynthetic process"/>
    <property type="evidence" value="ECO:0007669"/>
    <property type="project" value="UniProtKB-KW"/>
</dbReference>
<dbReference type="RefSeq" id="WP_126798275.1">
    <property type="nucleotide sequence ID" value="NZ_PIPO01000002.1"/>
</dbReference>
<dbReference type="EC" id="3.4.19.13" evidence="11"/>
<evidence type="ECO:0000256" key="10">
    <source>
        <dbReference type="PIRSR" id="PIRSR600101-2"/>
    </source>
</evidence>
<dbReference type="PRINTS" id="PR01210">
    <property type="entry name" value="GGTRANSPTASE"/>
</dbReference>
<dbReference type="SUPFAM" id="SSF56235">
    <property type="entry name" value="N-terminal nucleophile aminohydrolases (Ntn hydrolases)"/>
    <property type="match status" value="1"/>
</dbReference>
<comment type="similarity">
    <text evidence="3 11">Belongs to the gamma-glutamyltransferase family.</text>
</comment>
<sequence>MRPLIKATESVLYSLVTSLTLALTACSQSDVSLEDHSERNAHIHRTHAVVTANKHASEIGREILRAGGNAMDAAVASQIALTFVEPHETGLGGGGFMLYFDAESGEQFMYDGRETAPAAAEEDWFQWWGWPLHHYLAVTRGRSVGVPGMLAMLYKAHQDHGQLEWNELFTATIELADAGIPMPPRLQRQMAADRTLGWFGDVKDMFETSPGSDEPRLRNPELAATLSRLAAEGPDAFYLGSIGDAYRARAAQRWPMRGELTAKDFASYEAVLRDPLCGEYRGWRICSAAPPSSGSITMLQILGMLEPHDVGSMQPDSPEFIHLYAEASRLAFADRQYYIGDPAFATVDGGALVNPDYLAQRSRLIRSGRAARQANPGEPYGRLEIDDAEPVREDDEYGTSHLSVVDSKGNAVALTGSIEAPFGSRMVAAGLMLNNQLTDFAFEPTLSDRLSPNRVEPGKRPRSSMAPTFIFNAEGELTYILGSRGGSRIIGYVTKTVIGIIDWQLSLQRSIDLPNLLHRGERLEVEQGTNLQDRIEALEALGHKVDLEILDSGVHGIERVDNGWRGAADKRMEGAVYGD</sequence>
<evidence type="ECO:0000256" key="2">
    <source>
        <dbReference type="ARBA" id="ARBA00001089"/>
    </source>
</evidence>
<comment type="catalytic activity">
    <reaction evidence="8 11">
        <text>an N-terminal (5-L-glutamyl)-[peptide] + an alpha-amino acid = 5-L-glutamyl amino acid + an N-terminal L-alpha-aminoacyl-[peptide]</text>
        <dbReference type="Rhea" id="RHEA:23904"/>
        <dbReference type="Rhea" id="RHEA-COMP:9780"/>
        <dbReference type="Rhea" id="RHEA-COMP:9795"/>
        <dbReference type="ChEBI" id="CHEBI:77644"/>
        <dbReference type="ChEBI" id="CHEBI:78597"/>
        <dbReference type="ChEBI" id="CHEBI:78599"/>
        <dbReference type="ChEBI" id="CHEBI:78608"/>
        <dbReference type="EC" id="2.3.2.2"/>
    </reaction>
</comment>
<dbReference type="EMBL" id="PIPO01000002">
    <property type="protein sequence ID" value="RUO33708.1"/>
    <property type="molecule type" value="Genomic_DNA"/>
</dbReference>
<keyword evidence="4 11" id="KW-0808">Transferase</keyword>
<dbReference type="InterPro" id="IPR000101">
    <property type="entry name" value="GGT_peptidase"/>
</dbReference>
<dbReference type="Pfam" id="PF01019">
    <property type="entry name" value="G_glu_transpept"/>
    <property type="match status" value="1"/>
</dbReference>
<evidence type="ECO:0000313" key="13">
    <source>
        <dbReference type="Proteomes" id="UP000287823"/>
    </source>
</evidence>
<dbReference type="NCBIfam" id="TIGR00066">
    <property type="entry name" value="g_glut_trans"/>
    <property type="match status" value="1"/>
</dbReference>
<dbReference type="PANTHER" id="PTHR43199:SF1">
    <property type="entry name" value="GLUTATHIONE HYDROLASE PROENZYME"/>
    <property type="match status" value="1"/>
</dbReference>
<dbReference type="Gene3D" id="3.60.20.40">
    <property type="match status" value="1"/>
</dbReference>